<reference evidence="1" key="1">
    <citation type="submission" date="2020-05" db="EMBL/GenBank/DDBJ databases">
        <authorList>
            <person name="Chiriac C."/>
            <person name="Salcher M."/>
            <person name="Ghai R."/>
            <person name="Kavagutti S V."/>
        </authorList>
    </citation>
    <scope>NUCLEOTIDE SEQUENCE</scope>
</reference>
<organism evidence="1">
    <name type="scientific">freshwater metagenome</name>
    <dbReference type="NCBI Taxonomy" id="449393"/>
    <lineage>
        <taxon>unclassified sequences</taxon>
        <taxon>metagenomes</taxon>
        <taxon>ecological metagenomes</taxon>
    </lineage>
</organism>
<accession>A0A6J6E9J7</accession>
<evidence type="ECO:0000313" key="1">
    <source>
        <dbReference type="EMBL" id="CAB4570048.1"/>
    </source>
</evidence>
<dbReference type="PROSITE" id="PS51257">
    <property type="entry name" value="PROKAR_LIPOPROTEIN"/>
    <property type="match status" value="1"/>
</dbReference>
<dbReference type="AlphaFoldDB" id="A0A6J6E9J7"/>
<sequence length="233" mass="24162">MRPRAKRLMPLAALVSSAVLLSGCSVLEDWGVLPAVESVVEDIATPEEAAAPAAGEEGLAPEDTGFVIPTCDELFSTGQTGAMIEQERVNMGDTSEGDYGYGTTNPELVGLLKNVRTDLRISCTWYLPASESVSVTSLAVVNPDEASAVSAALASLGAAQQETGGGVLWSIDSTTSDESSDYIATEAHFLASVPCPSSLAETSCTAWVSTNYAFGQAETLTLDAAKNLEVFAG</sequence>
<proteinExistence type="predicted"/>
<gene>
    <name evidence="1" type="ORF">UFOPK1684_00647</name>
    <name evidence="2" type="ORF">UFOPK2158_00824</name>
</gene>
<evidence type="ECO:0000313" key="2">
    <source>
        <dbReference type="EMBL" id="CAB4644121.1"/>
    </source>
</evidence>
<name>A0A6J6E9J7_9ZZZZ</name>
<protein>
    <submittedName>
        <fullName evidence="1">Unannotated protein</fullName>
    </submittedName>
</protein>
<dbReference type="EMBL" id="CAEZVY010000078">
    <property type="protein sequence ID" value="CAB4644121.1"/>
    <property type="molecule type" value="Genomic_DNA"/>
</dbReference>
<dbReference type="EMBL" id="CAEZTM010000022">
    <property type="protein sequence ID" value="CAB4570048.1"/>
    <property type="molecule type" value="Genomic_DNA"/>
</dbReference>